<evidence type="ECO:0000313" key="1">
    <source>
        <dbReference type="EMBL" id="WNF23574.1"/>
    </source>
</evidence>
<organism evidence="1 2">
    <name type="scientific">Mesobacillus jeotgali</name>
    <dbReference type="NCBI Taxonomy" id="129985"/>
    <lineage>
        <taxon>Bacteria</taxon>
        <taxon>Bacillati</taxon>
        <taxon>Bacillota</taxon>
        <taxon>Bacilli</taxon>
        <taxon>Bacillales</taxon>
        <taxon>Bacillaceae</taxon>
        <taxon>Mesobacillus</taxon>
    </lineage>
</organism>
<evidence type="ECO:0008006" key="3">
    <source>
        <dbReference type="Google" id="ProtNLM"/>
    </source>
</evidence>
<dbReference type="RefSeq" id="WP_311073951.1">
    <property type="nucleotide sequence ID" value="NZ_CP134494.1"/>
</dbReference>
<name>A0ABY9VI08_9BACI</name>
<gene>
    <name evidence="1" type="ORF">RH061_03415</name>
</gene>
<keyword evidence="2" id="KW-1185">Reference proteome</keyword>
<dbReference type="Proteomes" id="UP001303324">
    <property type="component" value="Chromosome"/>
</dbReference>
<accession>A0ABY9VI08</accession>
<dbReference type="EMBL" id="CP134494">
    <property type="protein sequence ID" value="WNF23574.1"/>
    <property type="molecule type" value="Genomic_DNA"/>
</dbReference>
<reference evidence="1 2" key="1">
    <citation type="submission" date="2023-09" db="EMBL/GenBank/DDBJ databases">
        <title>Microbial mechanism of fulvic acid promoting antimony reduction mineralization in rice fields.</title>
        <authorList>
            <person name="Chen G."/>
            <person name="Lan J."/>
        </authorList>
    </citation>
    <scope>NUCLEOTIDE SEQUENCE [LARGE SCALE GENOMIC DNA]</scope>
    <source>
        <strain evidence="1 2">PS1</strain>
    </source>
</reference>
<protein>
    <recommendedName>
        <fullName evidence="3">IDEAL domain-containing protein</fullName>
    </recommendedName>
</protein>
<sequence>MMQSPRPDLLEQYLDSVRRLLLKADDPEIKKELSEVSDALESGSITLDTALFWDHIEARAILRKAFSDADFLILRLKE</sequence>
<evidence type="ECO:0000313" key="2">
    <source>
        <dbReference type="Proteomes" id="UP001303324"/>
    </source>
</evidence>
<proteinExistence type="predicted"/>